<evidence type="ECO:0000256" key="1">
    <source>
        <dbReference type="SAM" id="MobiDB-lite"/>
    </source>
</evidence>
<feature type="compositionally biased region" description="Basic and acidic residues" evidence="1">
    <location>
        <begin position="94"/>
        <end position="103"/>
    </location>
</feature>
<reference evidence="4" key="1">
    <citation type="submission" date="2021-02" db="EMBL/GenBank/DDBJ databases">
        <authorList>
            <person name="Dougan E. K."/>
            <person name="Rhodes N."/>
            <person name="Thang M."/>
            <person name="Chan C."/>
        </authorList>
    </citation>
    <scope>NUCLEOTIDE SEQUENCE</scope>
</reference>
<feature type="region of interest" description="Disordered" evidence="1">
    <location>
        <begin position="1326"/>
        <end position="1349"/>
    </location>
</feature>
<gene>
    <name evidence="4" type="ORF">SNEC2469_LOCUS12751</name>
</gene>
<feature type="signal peptide" evidence="2">
    <location>
        <begin position="1"/>
        <end position="19"/>
    </location>
</feature>
<feature type="domain" description="Integrase catalytic" evidence="3">
    <location>
        <begin position="1429"/>
        <end position="1603"/>
    </location>
</feature>
<dbReference type="Proteomes" id="UP000601435">
    <property type="component" value="Unassembled WGS sequence"/>
</dbReference>
<feature type="chain" id="PRO_5032520840" description="Integrase catalytic domain-containing protein" evidence="2">
    <location>
        <begin position="20"/>
        <end position="2299"/>
    </location>
</feature>
<accession>A0A812RVR3</accession>
<dbReference type="OrthoDB" id="413361at2759"/>
<evidence type="ECO:0000313" key="4">
    <source>
        <dbReference type="EMBL" id="CAE7457471.1"/>
    </source>
</evidence>
<evidence type="ECO:0000259" key="3">
    <source>
        <dbReference type="PROSITE" id="PS50994"/>
    </source>
</evidence>
<comment type="caution">
    <text evidence="4">The sequence shown here is derived from an EMBL/GenBank/DDBJ whole genome shotgun (WGS) entry which is preliminary data.</text>
</comment>
<protein>
    <recommendedName>
        <fullName evidence="3">Integrase catalytic domain-containing protein</fullName>
    </recommendedName>
</protein>
<evidence type="ECO:0000313" key="5">
    <source>
        <dbReference type="Proteomes" id="UP000601435"/>
    </source>
</evidence>
<feature type="region of interest" description="Disordered" evidence="1">
    <location>
        <begin position="47"/>
        <end position="106"/>
    </location>
</feature>
<dbReference type="SUPFAM" id="SSF53098">
    <property type="entry name" value="Ribonuclease H-like"/>
    <property type="match status" value="1"/>
</dbReference>
<feature type="region of interest" description="Disordered" evidence="1">
    <location>
        <begin position="405"/>
        <end position="455"/>
    </location>
</feature>
<feature type="non-terminal residue" evidence="4">
    <location>
        <position position="1"/>
    </location>
</feature>
<dbReference type="InterPro" id="IPR036397">
    <property type="entry name" value="RNaseH_sf"/>
</dbReference>
<dbReference type="GO" id="GO:0015074">
    <property type="term" value="P:DNA integration"/>
    <property type="evidence" value="ECO:0007669"/>
    <property type="project" value="InterPro"/>
</dbReference>
<feature type="region of interest" description="Disordered" evidence="1">
    <location>
        <begin position="2214"/>
        <end position="2245"/>
    </location>
</feature>
<dbReference type="GO" id="GO:0003676">
    <property type="term" value="F:nucleic acid binding"/>
    <property type="evidence" value="ECO:0007669"/>
    <property type="project" value="InterPro"/>
</dbReference>
<name>A0A812RVR3_9DINO</name>
<sequence length="2299" mass="256387">MRSSYFSAAFALVATLGQAHDPRVRLMYFDDDLIDFGVASGAAGADEGDDDDYAWHEGTGSGASSNSSSVQTLEVSSATPRRKRGSRGGSQKAASDKEKDVKRWRSGAIPPAPVFDGDIEKDPYCLRHYKRKLSRWLKITREFLPPNEQALRALEQLKGEAELEFEEVDDSKFDCKDGVAKLVKDLEVSFGERELFRQGGTIREFEQVCRLQGESVSAFIRRFRLLERKLKDNRVPPYPEQARVVKLLDGLRLDDKSVSSVLLAAGNQYDMTKVLEALRIQYPAGMTITGIPRARFDYIFEVKCVDFLYTLHRVYEEYPETEAWDLPQEDDAELVVPDHEETVLPDIPEEENENLIQDEEPLYEEAEWTAQDQDPVGDMLAEAAQALTVTSKKLAGLAQARGFYQPKGASSTSSGKGKGKKGSFPSGKGKGKHGKSGNKGVGKSKGKGKGKLDAQSALQQQRLQGSLCLGCGSADHWLRDCPNFNMQNAQLASASVTGLCLDADGAVEHYSSWTASTNVDAYVPEQDDSPNVVVLRKKKVYFKLPPLHEFEPKVDRPPNVLLQYCEGPCSAYIIADTGCQRQVAGKAWHDQKALEILPLKRLEFPDKCKFSFGPSAPVASVGRNVYPVAIAGVHFSLSVSVVIAKAPPRWLVRWRAFLQRLLGFVNNVQQMVLLYSMTALKGNLKDRILRNYGVPSTATTVLSTVGALAAQTALTNQSYLRKPDQCNHSSGLRAYGGGGTKVRICDLCGSRWVVMPNGNQVPATPKASPQAKTPLDLPDRVVQALRKEREAKKPKAKAAGVGSTHEYVDRDAAYPASWHPSSISSREFVRGPPAATATRRSSPTARLQARPKPSAPPAPKRRTWMASPPQSDNDRMSVDRHSVGTYDQDWTTWEEPNFFIEHNDQLEGSEGSQFDPNDLVPDVDEYGEVKSGMIKRLLGNQRAVHSMWLVERDVYQQRTRQAREMRRFLVDLLEIYGGTAEITAQALRAGLRALQPVDRVYGLNLQSRSDFDKLEALVLRHRPYLLVYEIPCTAWSNIQHLNRAPHELQVLRDQQGLAIQRMVRLIKKARQVYGSHFLLENPAYTDFWKHPSIQHLQQLPGVDFQVGCMCAHKLMDPAGKLLKKPTGWMSDLPLVLAQVAKPCQCAPGMHGQVLGGNSQRAQVYTLELAQAVVSGLHASLEADGDERMTQHALNFHDHASVYFLDINRHEDSWLPLLKEVDEQLKGKVRPDKVIPLNTPFGEQVKALVPWKLERLQVCRTPIQRRLPLEVLQAGARHRGAALWLSDGNVKLEAETVDSIMAQSANKFAAPVRAAIFFFGSAPDTSLNETENAKPEPTVKTTQKEDKVDDTEVLRPHEPGYRDITFPGAPAAPRWLLQVLRRVHTNLGHPSTATLVRHLAHSGASELAVQCARKLKCEVCRRVQPPRQPRPAKPFTPQRFNDKLGLDVLWLKDIRGKLHGYLSQVDEATCYHVLSYLADRTEEEVMKVLINGWMSFFGPPDSLVLDADGCFRGYRFETLQAQCATQVRYVPADAHYQLGRTERHGQAIKYIVQRLVSQFSPVGAAELNVITAMAAFAKNNLLNRSGGVEACQLATDSERLQRIEAVRQKVAYFRQKNGLDGEGSTEGYRQGTIVAIDKGTLWLRNTRGRLVSCSREQVRDVGGEEEWWAPSQQDLDLLKKSDQDLADKHSLAFRSDDVPGPGQDQAALDMLDSALQPATLSVPATPSSLPVLDAAGQPVPEGQIPLVAPLMLVPPTPRSAPGTPRLKAKLRTVPEDNVIHYHQRNKRPHQQDNVFHYHQRNKRLHQQDNVIHYLVLLLMLSNLLASVVYIGGNFWSAERAARTAEDMEPETALLATTVNSPLLVESWFDEVKEREAMNQFFNDHASPQDSGPRDVLSSQANLANASSSLERQHGSIQRLDVLRRHGRSDAFLPGWDGSPCELQPFFSQECYLTAADRFGKHVDVKPPKAQTRAKSEEMAKRLLHQKKFRGAVCHQLLDAVDMPMSQRRCLEHERPTSALALGLYAHGGFQGITRRSQDHKHLIKYLLEYLKFHGMDDKVTSLFVSRNGKASLHRDNHNLDQSLNWVSTVGDYRGGSLWVECRSPHVPADAVWKSINGESVPGFLADPRGRVLSFHPKCRHETQPFAGERYAITAYTSRSLATAGPELRRDLRRLGFLQSSTFGTYNADVDQPDNDKDILDDEPVHQTYPLKAWQTPGEGEAVVMESSNSEGADGPGESVSRAQKQALKKELPWQAMSQAEVPKFVQALADEWAEWQKWSSCQAVHLDPSQVDAKLILRSR</sequence>
<dbReference type="InterPro" id="IPR012337">
    <property type="entry name" value="RNaseH-like_sf"/>
</dbReference>
<feature type="compositionally biased region" description="Basic residues" evidence="1">
    <location>
        <begin position="429"/>
        <end position="449"/>
    </location>
</feature>
<keyword evidence="2" id="KW-0732">Signal</keyword>
<dbReference type="EMBL" id="CAJNJA010020270">
    <property type="protein sequence ID" value="CAE7457471.1"/>
    <property type="molecule type" value="Genomic_DNA"/>
</dbReference>
<proteinExistence type="predicted"/>
<keyword evidence="5" id="KW-1185">Reference proteome</keyword>
<feature type="region of interest" description="Disordered" evidence="1">
    <location>
        <begin position="818"/>
        <end position="880"/>
    </location>
</feature>
<feature type="compositionally biased region" description="Low complexity" evidence="1">
    <location>
        <begin position="832"/>
        <end position="852"/>
    </location>
</feature>
<dbReference type="Gene3D" id="3.30.420.10">
    <property type="entry name" value="Ribonuclease H-like superfamily/Ribonuclease H"/>
    <property type="match status" value="1"/>
</dbReference>
<dbReference type="PROSITE" id="PS50994">
    <property type="entry name" value="INTEGRASE"/>
    <property type="match status" value="1"/>
</dbReference>
<evidence type="ECO:0000256" key="2">
    <source>
        <dbReference type="SAM" id="SignalP"/>
    </source>
</evidence>
<dbReference type="InterPro" id="IPR001584">
    <property type="entry name" value="Integrase_cat-core"/>
</dbReference>
<organism evidence="4 5">
    <name type="scientific">Symbiodinium necroappetens</name>
    <dbReference type="NCBI Taxonomy" id="1628268"/>
    <lineage>
        <taxon>Eukaryota</taxon>
        <taxon>Sar</taxon>
        <taxon>Alveolata</taxon>
        <taxon>Dinophyceae</taxon>
        <taxon>Suessiales</taxon>
        <taxon>Symbiodiniaceae</taxon>
        <taxon>Symbiodinium</taxon>
    </lineage>
</organism>
<feature type="compositionally biased region" description="Polar residues" evidence="1">
    <location>
        <begin position="70"/>
        <end position="79"/>
    </location>
</feature>